<sequence>MAERLGTGLTMAGFFLDPIIMGVAARCERPASTERVVDTVPMAATLRRLWWRHHERADPGVYDVAHRVDLHGDLDPGILAGALEDLVGRHHAPRSRAVRRDDGQHDVEVPAEAPECDAGPCGEPSGDGGHGAVRQQAEGSAGLDVDQDRAVDASLPQGEVINS</sequence>
<accession>A0ACC4WH05</accession>
<comment type="caution">
    <text evidence="1">The sequence shown here is derived from an EMBL/GenBank/DDBJ whole genome shotgun (WGS) entry which is preliminary data.</text>
</comment>
<evidence type="ECO:0000313" key="1">
    <source>
        <dbReference type="EMBL" id="KNE83896.1"/>
    </source>
</evidence>
<dbReference type="Proteomes" id="UP000037185">
    <property type="component" value="Unassembled WGS sequence"/>
</dbReference>
<reference evidence="1" key="1">
    <citation type="submission" date="2015-07" db="EMBL/GenBank/DDBJ databases">
        <title>Draft genome sequence of Streptomyces fradiae, a resistant strain to nitron-oligomycin.</title>
        <authorList>
            <person name="Vatlin A.A."/>
            <person name="Bekker O.B."/>
            <person name="Danilenko V.N."/>
        </authorList>
    </citation>
    <scope>NUCLEOTIDE SEQUENCE</scope>
    <source>
        <strain evidence="1">Olg1-1</strain>
    </source>
</reference>
<keyword evidence="2" id="KW-1185">Reference proteome</keyword>
<proteinExistence type="predicted"/>
<dbReference type="EMBL" id="LGSP01000003">
    <property type="protein sequence ID" value="KNE83896.1"/>
    <property type="molecule type" value="Genomic_DNA"/>
</dbReference>
<protein>
    <submittedName>
        <fullName evidence="1">Uncharacterized protein</fullName>
    </submittedName>
</protein>
<evidence type="ECO:0000313" key="2">
    <source>
        <dbReference type="Proteomes" id="UP000037185"/>
    </source>
</evidence>
<name>A0ACC4WH05_STRFR</name>
<gene>
    <name evidence="1" type="ORF">ADZ36_02895</name>
</gene>
<organism evidence="1 2">
    <name type="scientific">Streptomyces fradiae</name>
    <name type="common">Streptomyces roseoflavus</name>
    <dbReference type="NCBI Taxonomy" id="1906"/>
    <lineage>
        <taxon>Bacteria</taxon>
        <taxon>Bacillati</taxon>
        <taxon>Actinomycetota</taxon>
        <taxon>Actinomycetes</taxon>
        <taxon>Kitasatosporales</taxon>
        <taxon>Streptomycetaceae</taxon>
        <taxon>Streptomyces</taxon>
    </lineage>
</organism>